<dbReference type="Proteomes" id="UP000253551">
    <property type="component" value="Unassembled WGS sequence"/>
</dbReference>
<evidence type="ECO:0000313" key="2">
    <source>
        <dbReference type="Proteomes" id="UP000253551"/>
    </source>
</evidence>
<accession>A0A367IU36</accession>
<keyword evidence="2" id="KW-1185">Reference proteome</keyword>
<name>A0A367IU36_RHIST</name>
<dbReference type="OrthoDB" id="200660at2759"/>
<proteinExistence type="predicted"/>
<sequence>QGGSVEIFQAILNRACPTLLDKSLIPHLLKTARQPKGRRQASSKQKTEAAQEILKEISISYPVMFEGCLKDIVQEISKENDNMSIEELELLAEISKSNPGQKTYDRKVINHLRSYVIDGDITQAEPASIVLGNMKNADAVLMDLVDNLCDGLKLNKPNLLATLSCLSQFAMYTPNVITPVIDLVADFVEKNLLTARTKTFSDSNPEWVVYDALPNLSKEKIIGVRLLVNYLEACKTEQVPDEHTVTKVFSILWDLLERTCDNAFADNTNSAETSHLRLGASQSIIKLVETNKYMHELTVSKYERLSYTLQDTCFYVRSEFAEFLMKGLQTNEIHSRYYAFLFVCAHEPEAALLKQIRSFIQKRLGVFKTKQDGSSVLDTSLVRLIHLLAHHPDFTVSVEDLAIFAQYIRFFLSCVANSDNVSFLYHLAQKIKLSKDMVSDELSHNSYLLSDMTSMLIKTRCKEASWALNAYAGHVSLQSKLYRSLPTGSVQNETMKKSYLPQAFVQLLEEEEHQKLGDK</sequence>
<evidence type="ECO:0000313" key="1">
    <source>
        <dbReference type="EMBL" id="RCH80991.1"/>
    </source>
</evidence>
<comment type="caution">
    <text evidence="1">The sequence shown here is derived from an EMBL/GenBank/DDBJ whole genome shotgun (WGS) entry which is preliminary data.</text>
</comment>
<dbReference type="EMBL" id="PJQM01005721">
    <property type="protein sequence ID" value="RCH80991.1"/>
    <property type="molecule type" value="Genomic_DNA"/>
</dbReference>
<protein>
    <submittedName>
        <fullName evidence="1">Uncharacterized protein</fullName>
    </submittedName>
</protein>
<dbReference type="SUPFAM" id="SSF48371">
    <property type="entry name" value="ARM repeat"/>
    <property type="match status" value="1"/>
</dbReference>
<reference evidence="1 2" key="1">
    <citation type="journal article" date="2018" name="G3 (Bethesda)">
        <title>Phylogenetic and Phylogenomic Definition of Rhizopus Species.</title>
        <authorList>
            <person name="Gryganskyi A.P."/>
            <person name="Golan J."/>
            <person name="Dolatabadi S."/>
            <person name="Mondo S."/>
            <person name="Robb S."/>
            <person name="Idnurm A."/>
            <person name="Muszewska A."/>
            <person name="Steczkiewicz K."/>
            <person name="Masonjones S."/>
            <person name="Liao H.L."/>
            <person name="Gajdeczka M.T."/>
            <person name="Anike F."/>
            <person name="Vuek A."/>
            <person name="Anishchenko I.M."/>
            <person name="Voigt K."/>
            <person name="de Hoog G.S."/>
            <person name="Smith M.E."/>
            <person name="Heitman J."/>
            <person name="Vilgalys R."/>
            <person name="Stajich J.E."/>
        </authorList>
    </citation>
    <scope>NUCLEOTIDE SEQUENCE [LARGE SCALE GENOMIC DNA]</scope>
    <source>
        <strain evidence="1 2">LSU 92-RS-03</strain>
    </source>
</reference>
<dbReference type="AlphaFoldDB" id="A0A367IU36"/>
<gene>
    <name evidence="1" type="ORF">CU098_000728</name>
</gene>
<dbReference type="InterPro" id="IPR016024">
    <property type="entry name" value="ARM-type_fold"/>
</dbReference>
<dbReference type="STRING" id="4846.A0A367IU36"/>
<feature type="non-terminal residue" evidence="1">
    <location>
        <position position="1"/>
    </location>
</feature>
<dbReference type="Pfam" id="PF20168">
    <property type="entry name" value="PDS5"/>
    <property type="match status" value="1"/>
</dbReference>
<feature type="non-terminal residue" evidence="1">
    <location>
        <position position="519"/>
    </location>
</feature>
<organism evidence="1 2">
    <name type="scientific">Rhizopus stolonifer</name>
    <name type="common">Rhizopus nigricans</name>
    <dbReference type="NCBI Taxonomy" id="4846"/>
    <lineage>
        <taxon>Eukaryota</taxon>
        <taxon>Fungi</taxon>
        <taxon>Fungi incertae sedis</taxon>
        <taxon>Mucoromycota</taxon>
        <taxon>Mucoromycotina</taxon>
        <taxon>Mucoromycetes</taxon>
        <taxon>Mucorales</taxon>
        <taxon>Mucorineae</taxon>
        <taxon>Rhizopodaceae</taxon>
        <taxon>Rhizopus</taxon>
    </lineage>
</organism>